<dbReference type="GO" id="GO:0008270">
    <property type="term" value="F:zinc ion binding"/>
    <property type="evidence" value="ECO:0007669"/>
    <property type="project" value="UniProtKB-UniRule"/>
</dbReference>
<evidence type="ECO:0000256" key="3">
    <source>
        <dbReference type="ARBA" id="ARBA00012781"/>
    </source>
</evidence>
<dbReference type="PANTHER" id="PTHR11271">
    <property type="entry name" value="GUANINE DEAMINASE"/>
    <property type="match status" value="1"/>
</dbReference>
<comment type="cofactor">
    <cofactor evidence="8">
        <name>Zn(2+)</name>
        <dbReference type="ChEBI" id="CHEBI:29105"/>
    </cofactor>
    <text evidence="8">Binds 1 zinc ion per subunit.</text>
</comment>
<name>K6XAB5_9ALTE</name>
<dbReference type="GO" id="GO:0006147">
    <property type="term" value="P:guanine catabolic process"/>
    <property type="evidence" value="ECO:0007669"/>
    <property type="project" value="UniProtKB-UniRule"/>
</dbReference>
<dbReference type="AlphaFoldDB" id="K6XAB5"/>
<comment type="caution">
    <text evidence="10">The sequence shown here is derived from an EMBL/GenBank/DDBJ whole genome shotgun (WGS) entry which is preliminary data.</text>
</comment>
<dbReference type="PANTHER" id="PTHR11271:SF6">
    <property type="entry name" value="GUANINE DEAMINASE"/>
    <property type="match status" value="1"/>
</dbReference>
<evidence type="ECO:0000313" key="10">
    <source>
        <dbReference type="EMBL" id="GAC17574.1"/>
    </source>
</evidence>
<dbReference type="eggNOG" id="COG0402">
    <property type="taxonomic scope" value="Bacteria"/>
</dbReference>
<comment type="catalytic activity">
    <reaction evidence="8">
        <text>guanine + H2O + H(+) = xanthine + NH4(+)</text>
        <dbReference type="Rhea" id="RHEA:14665"/>
        <dbReference type="ChEBI" id="CHEBI:15377"/>
        <dbReference type="ChEBI" id="CHEBI:15378"/>
        <dbReference type="ChEBI" id="CHEBI:16235"/>
        <dbReference type="ChEBI" id="CHEBI:17712"/>
        <dbReference type="ChEBI" id="CHEBI:28938"/>
        <dbReference type="EC" id="3.5.4.3"/>
    </reaction>
</comment>
<comment type="function">
    <text evidence="8">Catalyzes the hydrolytic deamination of guanine, producing xanthine and ammonia.</text>
</comment>
<comment type="similarity">
    <text evidence="2 8">Belongs to the metallo-dependent hydrolases superfamily. ATZ/TRZ family.</text>
</comment>
<keyword evidence="11" id="KW-1185">Reference proteome</keyword>
<dbReference type="CDD" id="cd01303">
    <property type="entry name" value="GDEase"/>
    <property type="match status" value="1"/>
</dbReference>
<comment type="pathway">
    <text evidence="1 8">Purine metabolism; guanine degradation; xanthine from guanine: step 1/1.</text>
</comment>
<evidence type="ECO:0000256" key="7">
    <source>
        <dbReference type="NCBIfam" id="TIGR02967"/>
    </source>
</evidence>
<reference evidence="10 11" key="1">
    <citation type="journal article" date="2017" name="Antonie Van Leeuwenhoek">
        <title>Rhizobium rhizosphaerae sp. nov., a novel species isolated from rice rhizosphere.</title>
        <authorList>
            <person name="Zhao J.J."/>
            <person name="Zhang J."/>
            <person name="Zhang R.J."/>
            <person name="Zhang C.W."/>
            <person name="Yin H.Q."/>
            <person name="Zhang X.X."/>
        </authorList>
    </citation>
    <scope>NUCLEOTIDE SEQUENCE [LARGE SCALE GENOMIC DNA]</scope>
    <source>
        <strain evidence="10 11">BSs20135</strain>
    </source>
</reference>
<sequence>MKTTQAYRASIVHFPNKSSCPKQDYQYFEDGLLVTRNGKIEFIGEYKNHINQYPDAIIHDYSGKLLLPGFIDSHLHFPQTEMLASFGEQLLDWLTDYTFPVERKFADPKYAGHIAKIFIRQLHRHGTTTGMVYSSVHKQAADALFQEAASHNMLLIAGKVCMDRHCPDWLQDTPQSAQQDSAALIEKWHNNGRLKYAITPRFAPTSSPEQLQALGELAQQYPDVFIQTHLSENHNEIAWVKELFPERKNYLDVYDHYGLLRKGAVFGHGIHLEQAEWQRLQETQASIAFCPTSNLFLGSGLFDLAKAEQENVAVMLATDVGGGTSFSMLKTMGEAYKICQLKGNQMDPMHGLYLMTQGAAVGLGLEDSIGNLNPGTDADFVILDPEFDVLSALRFEHHRTPQDMLFALSMLADDRAITATFVAGTAVYQANTQTDTQIIKGAL</sequence>
<evidence type="ECO:0000256" key="4">
    <source>
        <dbReference type="ARBA" id="ARBA00022723"/>
    </source>
</evidence>
<evidence type="ECO:0000313" key="11">
    <source>
        <dbReference type="Proteomes" id="UP000006327"/>
    </source>
</evidence>
<gene>
    <name evidence="10" type="primary">guaD</name>
    <name evidence="10" type="ORF">GARC_0593</name>
</gene>
<dbReference type="SUPFAM" id="SSF51556">
    <property type="entry name" value="Metallo-dependent hydrolases"/>
    <property type="match status" value="1"/>
</dbReference>
<evidence type="ECO:0000259" key="9">
    <source>
        <dbReference type="Pfam" id="PF01979"/>
    </source>
</evidence>
<dbReference type="GO" id="GO:0008892">
    <property type="term" value="F:guanine deaminase activity"/>
    <property type="evidence" value="ECO:0007669"/>
    <property type="project" value="UniProtKB-UniRule"/>
</dbReference>
<dbReference type="OrthoDB" id="9787621at2"/>
<dbReference type="InterPro" id="IPR051607">
    <property type="entry name" value="Metallo-dep_hydrolases"/>
</dbReference>
<dbReference type="Gene3D" id="2.30.40.10">
    <property type="entry name" value="Urease, subunit C, domain 1"/>
    <property type="match status" value="1"/>
</dbReference>
<organism evidence="10 11">
    <name type="scientific">Paraglaciecola arctica BSs20135</name>
    <dbReference type="NCBI Taxonomy" id="493475"/>
    <lineage>
        <taxon>Bacteria</taxon>
        <taxon>Pseudomonadati</taxon>
        <taxon>Pseudomonadota</taxon>
        <taxon>Gammaproteobacteria</taxon>
        <taxon>Alteromonadales</taxon>
        <taxon>Alteromonadaceae</taxon>
        <taxon>Paraglaciecola</taxon>
    </lineage>
</organism>
<dbReference type="InterPro" id="IPR006680">
    <property type="entry name" value="Amidohydro-rel"/>
</dbReference>
<keyword evidence="5 8" id="KW-0378">Hydrolase</keyword>
<feature type="domain" description="Amidohydrolase-related" evidence="9">
    <location>
        <begin position="66"/>
        <end position="427"/>
    </location>
</feature>
<dbReference type="STRING" id="493475.GARC_0593"/>
<dbReference type="InterPro" id="IPR011059">
    <property type="entry name" value="Metal-dep_hydrolase_composite"/>
</dbReference>
<dbReference type="FunFam" id="3.20.20.140:FF:000022">
    <property type="entry name" value="Guanine deaminase"/>
    <property type="match status" value="1"/>
</dbReference>
<evidence type="ECO:0000256" key="1">
    <source>
        <dbReference type="ARBA" id="ARBA00004984"/>
    </source>
</evidence>
<dbReference type="NCBIfam" id="NF006679">
    <property type="entry name" value="PRK09228.1"/>
    <property type="match status" value="1"/>
</dbReference>
<dbReference type="UniPathway" id="UPA00603">
    <property type="reaction ID" value="UER00660"/>
</dbReference>
<dbReference type="Gene3D" id="3.20.20.140">
    <property type="entry name" value="Metal-dependent hydrolases"/>
    <property type="match status" value="1"/>
</dbReference>
<evidence type="ECO:0000256" key="8">
    <source>
        <dbReference type="RuleBase" id="RU366009"/>
    </source>
</evidence>
<dbReference type="SUPFAM" id="SSF51338">
    <property type="entry name" value="Composite domain of metallo-dependent hydrolases"/>
    <property type="match status" value="1"/>
</dbReference>
<dbReference type="EMBL" id="BAEO01000008">
    <property type="protein sequence ID" value="GAC17574.1"/>
    <property type="molecule type" value="Genomic_DNA"/>
</dbReference>
<accession>K6XAB5</accession>
<dbReference type="Proteomes" id="UP000006327">
    <property type="component" value="Unassembled WGS sequence"/>
</dbReference>
<dbReference type="EC" id="3.5.4.3" evidence="3 7"/>
<protein>
    <recommendedName>
        <fullName evidence="3 7">Guanine deaminase</fullName>
        <shortName evidence="8">Guanase</shortName>
        <ecNumber evidence="3 7">3.5.4.3</ecNumber>
    </recommendedName>
    <alternativeName>
        <fullName evidence="8">Guanine aminohydrolase</fullName>
    </alternativeName>
</protein>
<keyword evidence="6 8" id="KW-0862">Zinc</keyword>
<dbReference type="NCBIfam" id="TIGR02967">
    <property type="entry name" value="guan_deamin"/>
    <property type="match status" value="1"/>
</dbReference>
<dbReference type="RefSeq" id="WP_007616488.1">
    <property type="nucleotide sequence ID" value="NZ_BAEO01000008.1"/>
</dbReference>
<dbReference type="GO" id="GO:0005829">
    <property type="term" value="C:cytosol"/>
    <property type="evidence" value="ECO:0007669"/>
    <property type="project" value="TreeGrafter"/>
</dbReference>
<evidence type="ECO:0000256" key="2">
    <source>
        <dbReference type="ARBA" id="ARBA00006745"/>
    </source>
</evidence>
<dbReference type="InterPro" id="IPR014311">
    <property type="entry name" value="Guanine_deaminase"/>
</dbReference>
<evidence type="ECO:0000256" key="6">
    <source>
        <dbReference type="ARBA" id="ARBA00022833"/>
    </source>
</evidence>
<dbReference type="InterPro" id="IPR032466">
    <property type="entry name" value="Metal_Hydrolase"/>
</dbReference>
<dbReference type="Pfam" id="PF01979">
    <property type="entry name" value="Amidohydro_1"/>
    <property type="match status" value="1"/>
</dbReference>
<proteinExistence type="inferred from homology"/>
<evidence type="ECO:0000256" key="5">
    <source>
        <dbReference type="ARBA" id="ARBA00022801"/>
    </source>
</evidence>
<keyword evidence="4 8" id="KW-0479">Metal-binding</keyword>